<evidence type="ECO:0000313" key="2">
    <source>
        <dbReference type="EMBL" id="QJB35303.1"/>
    </source>
</evidence>
<organism evidence="2 3">
    <name type="scientific">Chitinophaga oryzae</name>
    <dbReference type="NCBI Taxonomy" id="2725414"/>
    <lineage>
        <taxon>Bacteria</taxon>
        <taxon>Pseudomonadati</taxon>
        <taxon>Bacteroidota</taxon>
        <taxon>Chitinophagia</taxon>
        <taxon>Chitinophagales</taxon>
        <taxon>Chitinophagaceae</taxon>
        <taxon>Chitinophaga</taxon>
    </lineage>
</organism>
<evidence type="ECO:0000313" key="3">
    <source>
        <dbReference type="Proteomes" id="UP000502421"/>
    </source>
</evidence>
<dbReference type="Proteomes" id="UP000502421">
    <property type="component" value="Chromosome"/>
</dbReference>
<dbReference type="PROSITE" id="PS51257">
    <property type="entry name" value="PROKAR_LIPOPROTEIN"/>
    <property type="match status" value="1"/>
</dbReference>
<evidence type="ECO:0000259" key="1">
    <source>
        <dbReference type="Pfam" id="PF14129"/>
    </source>
</evidence>
<feature type="domain" description="DUF4296" evidence="1">
    <location>
        <begin position="26"/>
        <end position="116"/>
    </location>
</feature>
<gene>
    <name evidence="2" type="ORF">HF329_29970</name>
</gene>
<accession>A0AAE6ZNC3</accession>
<sequence>MNNRFKALVTGLVFLMAACGDPGNVPKEYIQKDKMSKILVDMTLADAYGNEVSALTAGAVTDSVRQEKVKIYYKQILDLHQVSVKDFMASYNWYESHPDRMKDVFEKVQADIAARKNILGNPVEENAPVKFRMKSFFPNAEKAFLLPASDTVRPFIKRQP</sequence>
<protein>
    <submittedName>
        <fullName evidence="2">DUF4296 domain-containing protein</fullName>
    </submittedName>
</protein>
<reference evidence="3" key="1">
    <citation type="submission" date="2020-04" db="EMBL/GenBank/DDBJ databases">
        <authorList>
            <person name="Kittiwongwattana C."/>
        </authorList>
    </citation>
    <scope>NUCLEOTIDE SEQUENCE [LARGE SCALE GENOMIC DNA]</scope>
    <source>
        <strain evidence="3">1310</strain>
    </source>
</reference>
<dbReference type="Pfam" id="PF14129">
    <property type="entry name" value="DUF4296"/>
    <property type="match status" value="1"/>
</dbReference>
<proteinExistence type="predicted"/>
<dbReference type="InterPro" id="IPR025381">
    <property type="entry name" value="DUF4296"/>
</dbReference>
<dbReference type="EMBL" id="CP051205">
    <property type="protein sequence ID" value="QJB35303.1"/>
    <property type="molecule type" value="Genomic_DNA"/>
</dbReference>
<dbReference type="KEGG" id="coy:HF329_29970"/>
<dbReference type="RefSeq" id="WP_168810234.1">
    <property type="nucleotide sequence ID" value="NZ_CP051205.1"/>
</dbReference>
<dbReference type="AlphaFoldDB" id="A0AAE6ZNC3"/>
<name>A0AAE6ZNC3_9BACT</name>